<accession>A0A0F9QVS8</accession>
<name>A0A0F9QVS8_9ZZZZ</name>
<dbReference type="EMBL" id="LAZR01001669">
    <property type="protein sequence ID" value="KKN41087.1"/>
    <property type="molecule type" value="Genomic_DNA"/>
</dbReference>
<proteinExistence type="predicted"/>
<reference evidence="1" key="1">
    <citation type="journal article" date="2015" name="Nature">
        <title>Complex archaea that bridge the gap between prokaryotes and eukaryotes.</title>
        <authorList>
            <person name="Spang A."/>
            <person name="Saw J.H."/>
            <person name="Jorgensen S.L."/>
            <person name="Zaremba-Niedzwiedzka K."/>
            <person name="Martijn J."/>
            <person name="Lind A.E."/>
            <person name="van Eijk R."/>
            <person name="Schleper C."/>
            <person name="Guy L."/>
            <person name="Ettema T.J."/>
        </authorList>
    </citation>
    <scope>NUCLEOTIDE SEQUENCE</scope>
</reference>
<evidence type="ECO:0000313" key="1">
    <source>
        <dbReference type="EMBL" id="KKN41087.1"/>
    </source>
</evidence>
<comment type="caution">
    <text evidence="1">The sequence shown here is derived from an EMBL/GenBank/DDBJ whole genome shotgun (WGS) entry which is preliminary data.</text>
</comment>
<gene>
    <name evidence="1" type="ORF">LCGC14_0726960</name>
</gene>
<protein>
    <submittedName>
        <fullName evidence="1">Uncharacterized protein</fullName>
    </submittedName>
</protein>
<sequence>MTTESLAIRIPIGQPPFDPRTAIDLERALEMLSSIAIDLAVPAFDWRQHTVEYGFLEGPDDD</sequence>
<organism evidence="1">
    <name type="scientific">marine sediment metagenome</name>
    <dbReference type="NCBI Taxonomy" id="412755"/>
    <lineage>
        <taxon>unclassified sequences</taxon>
        <taxon>metagenomes</taxon>
        <taxon>ecological metagenomes</taxon>
    </lineage>
</organism>
<dbReference type="AlphaFoldDB" id="A0A0F9QVS8"/>